<dbReference type="GeneID" id="30152225"/>
<dbReference type="RefSeq" id="XP_018998892.1">
    <property type="nucleotide sequence ID" value="XM_019134187.1"/>
</dbReference>
<evidence type="ECO:0000256" key="1">
    <source>
        <dbReference type="SAM" id="MobiDB-lite"/>
    </source>
</evidence>
<keyword evidence="3" id="KW-1185">Reference proteome</keyword>
<comment type="caution">
    <text evidence="2">The sequence shown here is derived from an EMBL/GenBank/DDBJ whole genome shotgun (WGS) entry which is preliminary data.</text>
</comment>
<evidence type="ECO:0000313" key="3">
    <source>
        <dbReference type="Proteomes" id="UP000094065"/>
    </source>
</evidence>
<proteinExistence type="predicted"/>
<dbReference type="OrthoDB" id="2578337at2759"/>
<feature type="compositionally biased region" description="Polar residues" evidence="1">
    <location>
        <begin position="7"/>
        <end position="42"/>
    </location>
</feature>
<name>A0A1E3I8X2_9TREE</name>
<protein>
    <submittedName>
        <fullName evidence="2">Uncharacterized protein</fullName>
    </submittedName>
</protein>
<dbReference type="EMBL" id="AWGJ01000001">
    <property type="protein sequence ID" value="ODN85089.1"/>
    <property type="molecule type" value="Genomic_DNA"/>
</dbReference>
<sequence>MTDSESKTNTTPPASLEGTQPTEATSPSAPSTNGRWDSSALSSRWPIEVLSDSPRMERTVKTEHAERYRTELQQTGWIIMTTDNQTNPVYTTFSVLIARSETPNQIDETTTTGAS</sequence>
<feature type="region of interest" description="Disordered" evidence="1">
    <location>
        <begin position="1"/>
        <end position="44"/>
    </location>
</feature>
<accession>A0A1E3I8X2</accession>
<reference evidence="2 3" key="1">
    <citation type="submission" date="2016-06" db="EMBL/GenBank/DDBJ databases">
        <title>Evolution of pathogenesis and genome organization in the Tremellales.</title>
        <authorList>
            <person name="Cuomo C."/>
            <person name="Litvintseva A."/>
            <person name="Heitman J."/>
            <person name="Chen Y."/>
            <person name="Sun S."/>
            <person name="Springer D."/>
            <person name="Dromer F."/>
            <person name="Young S."/>
            <person name="Zeng Q."/>
            <person name="Chapman S."/>
            <person name="Gujja S."/>
            <person name="Saif S."/>
            <person name="Birren B."/>
        </authorList>
    </citation>
    <scope>NUCLEOTIDE SEQUENCE [LARGE SCALE GENOMIC DNA]</scope>
    <source>
        <strain evidence="2 3">CBS 6039</strain>
    </source>
</reference>
<dbReference type="Proteomes" id="UP000094065">
    <property type="component" value="Unassembled WGS sequence"/>
</dbReference>
<dbReference type="AlphaFoldDB" id="A0A1E3I8X2"/>
<organism evidence="2 3">
    <name type="scientific">Cryptococcus amylolentus CBS 6039</name>
    <dbReference type="NCBI Taxonomy" id="1295533"/>
    <lineage>
        <taxon>Eukaryota</taxon>
        <taxon>Fungi</taxon>
        <taxon>Dikarya</taxon>
        <taxon>Basidiomycota</taxon>
        <taxon>Agaricomycotina</taxon>
        <taxon>Tremellomycetes</taxon>
        <taxon>Tremellales</taxon>
        <taxon>Cryptococcaceae</taxon>
        <taxon>Cryptococcus</taxon>
    </lineage>
</organism>
<gene>
    <name evidence="2" type="ORF">L202_00916</name>
</gene>
<evidence type="ECO:0000313" key="2">
    <source>
        <dbReference type="EMBL" id="ODN85089.1"/>
    </source>
</evidence>